<dbReference type="EMBL" id="AP014924">
    <property type="protein sequence ID" value="BAS28328.1"/>
    <property type="molecule type" value="Genomic_DNA"/>
</dbReference>
<dbReference type="InterPro" id="IPR007696">
    <property type="entry name" value="DNA_mismatch_repair_MutS_core"/>
</dbReference>
<dbReference type="EC" id="3.1.-.-" evidence="7"/>
<comment type="subunit">
    <text evidence="7">Homodimer. Binds to stalled ribosomes, contacting rRNA.</text>
</comment>
<keyword evidence="12" id="KW-1185">Reference proteome</keyword>
<evidence type="ECO:0000256" key="8">
    <source>
        <dbReference type="SAM" id="Coils"/>
    </source>
</evidence>
<comment type="function">
    <text evidence="7">Endonuclease that is involved in the suppression of homologous recombination and thus may have a key role in the control of bacterial genetic diversity.</text>
</comment>
<organism evidence="11 12">
    <name type="scientific">Limnochorda pilosa</name>
    <dbReference type="NCBI Taxonomy" id="1555112"/>
    <lineage>
        <taxon>Bacteria</taxon>
        <taxon>Bacillati</taxon>
        <taxon>Bacillota</taxon>
        <taxon>Limnochordia</taxon>
        <taxon>Limnochordales</taxon>
        <taxon>Limnochordaceae</taxon>
        <taxon>Limnochorda</taxon>
    </lineage>
</organism>
<dbReference type="SMART" id="SM00382">
    <property type="entry name" value="AAA"/>
    <property type="match status" value="1"/>
</dbReference>
<evidence type="ECO:0000256" key="5">
    <source>
        <dbReference type="ARBA" id="ARBA00022884"/>
    </source>
</evidence>
<dbReference type="PANTHER" id="PTHR48466">
    <property type="entry name" value="OS10G0509000 PROTEIN-RELATED"/>
    <property type="match status" value="1"/>
</dbReference>
<comment type="function">
    <text evidence="7">Acts as a ribosome collision sensor, splitting the ribosome into its 2 subunits. Detects stalled/collided 70S ribosomes which it binds and splits by an ATP-hydrolysis driven conformational change. Acts upstream of the ribosome quality control system (RQC), a ribosome-associated complex that mediates the extraction of incompletely synthesized nascent chains from stalled ribosomes and their subsequent degradation. Probably generates substrates for RQC.</text>
</comment>
<sequence length="820" mass="89113">MERTTVSEEALRILQFDRVRERLAAQAQSEPGRALCRALEPLTGFEAVAALHAETRAASALLAKGRRPPLDGIFDVRRLLDRAGRGAVLHPEEILQVRSTLGASRRLRGFLEEEGGPPEALAARAAGLVRRPELEAQIDRCIDEHGEVLDRASDELRRIRQHQREIQARVRQHLERLVHDSRLQDVLQESLVTVRNGRYVVPVRQERRSELPGVVHDQSASGSTVFVEPMAVVELNNRLRQAEAAEAEEIRRILAALSQRIGQEAPGIGPAVEALAGLDLVFARARLGFELNAVEPVLNDEGRVRLIRARHPLLPGPVVPIDVWLGEGFHVLVITGPNTGGKTVALKTVGLLALMAQAGLPVPAAQAELPVFQAIYADIGDEQSIEQSLSTFSSHMRRVVPVLEAARAESLVLLDEIGAGTDPDEGAALAEAILEHLRARGARVVATTHYSQLKGYAYLTEGVENASVEFDPESLRPTYRLQIGLPGRSNALEIAARLGAPPEVIENARRKRPSHARRADELIIEMESSRRAAREHESRTAAERREAEVLRERYEALVRELEERRSGLVEDARRQAEAVLREARREADRLLGELRRLQDQAKAEEARRRRDELVEALAFVEAQAEARRPGPGAPGEAGGAPAPEAAPGPAPGEPASLRPGVRVRVAGLGQEGVLLTAPGAGGEAEVQVGALRVRVGVERLRALPGAPPQGPGGKGSIPGRERRTPEPGGAGSLGRSKAQTLPSELDLRGLRADEAWSRVEKYLDDCLLAGLSRVRLIHGKGTGALREEMRRRLDGVPQVRRHVLAPPEEGGDGVTVVDLG</sequence>
<feature type="binding site" evidence="7">
    <location>
        <begin position="336"/>
        <end position="343"/>
    </location>
    <ligand>
        <name>ATP</name>
        <dbReference type="ChEBI" id="CHEBI:30616"/>
    </ligand>
</feature>
<dbReference type="GO" id="GO:0016887">
    <property type="term" value="F:ATP hydrolysis activity"/>
    <property type="evidence" value="ECO:0007669"/>
    <property type="project" value="InterPro"/>
</dbReference>
<protein>
    <recommendedName>
        <fullName evidence="7">Endonuclease MutS2</fullName>
        <ecNumber evidence="7">3.1.-.-</ecNumber>
    </recommendedName>
    <alternativeName>
        <fullName evidence="7">Ribosome-associated protein quality control-upstream factor</fullName>
        <shortName evidence="7">RQC-upstream factor</shortName>
        <shortName evidence="7">RqcU</shortName>
        <ecNumber evidence="7">3.6.4.-</ecNumber>
    </alternativeName>
</protein>
<dbReference type="InterPro" id="IPR027417">
    <property type="entry name" value="P-loop_NTPase"/>
</dbReference>
<dbReference type="InterPro" id="IPR036187">
    <property type="entry name" value="DNA_mismatch_repair_MutS_sf"/>
</dbReference>
<dbReference type="Proteomes" id="UP000065807">
    <property type="component" value="Chromosome"/>
</dbReference>
<keyword evidence="8" id="KW-0175">Coiled coil</keyword>
<evidence type="ECO:0000256" key="4">
    <source>
        <dbReference type="ARBA" id="ARBA00022840"/>
    </source>
</evidence>
<evidence type="ECO:0000256" key="1">
    <source>
        <dbReference type="ARBA" id="ARBA00022730"/>
    </source>
</evidence>
<dbReference type="Pfam" id="PF20297">
    <property type="entry name" value="MSSS"/>
    <property type="match status" value="1"/>
</dbReference>
<feature type="domain" description="Smr" evidence="10">
    <location>
        <begin position="745"/>
        <end position="820"/>
    </location>
</feature>
<name>A0A0K2SMH1_LIMPI</name>
<dbReference type="SMART" id="SM00534">
    <property type="entry name" value="MUTSac"/>
    <property type="match status" value="1"/>
</dbReference>
<dbReference type="GO" id="GO:0140664">
    <property type="term" value="F:ATP-dependent DNA damage sensor activity"/>
    <property type="evidence" value="ECO:0007669"/>
    <property type="project" value="InterPro"/>
</dbReference>
<keyword evidence="7" id="KW-0255">Endonuclease</keyword>
<dbReference type="HAMAP" id="MF_00092">
    <property type="entry name" value="MutS2"/>
    <property type="match status" value="1"/>
</dbReference>
<dbReference type="InterPro" id="IPR046893">
    <property type="entry name" value="MSSS"/>
</dbReference>
<feature type="coiled-coil region" evidence="8">
    <location>
        <begin position="519"/>
        <end position="623"/>
    </location>
</feature>
<gene>
    <name evidence="7" type="primary">mutS2</name>
    <name evidence="7" type="synonym">rqcU</name>
    <name evidence="11" type="ORF">LIP_2492</name>
</gene>
<dbReference type="InterPro" id="IPR036063">
    <property type="entry name" value="Smr_dom_sf"/>
</dbReference>
<dbReference type="InterPro" id="IPR003593">
    <property type="entry name" value="AAA+_ATPase"/>
</dbReference>
<dbReference type="STRING" id="1555112.LIP_2492"/>
<dbReference type="InterPro" id="IPR045076">
    <property type="entry name" value="MutS"/>
</dbReference>
<dbReference type="CDD" id="cd03280">
    <property type="entry name" value="ABC_MutS2"/>
    <property type="match status" value="1"/>
</dbReference>
<dbReference type="PATRIC" id="fig|1555112.3.peg.2537"/>
<dbReference type="GO" id="GO:0005524">
    <property type="term" value="F:ATP binding"/>
    <property type="evidence" value="ECO:0007669"/>
    <property type="project" value="UniProtKB-UniRule"/>
</dbReference>
<feature type="region of interest" description="Disordered" evidence="9">
    <location>
        <begin position="624"/>
        <end position="657"/>
    </location>
</feature>
<evidence type="ECO:0000313" key="11">
    <source>
        <dbReference type="EMBL" id="BAS28328.1"/>
    </source>
</evidence>
<keyword evidence="1 7" id="KW-0699">rRNA-binding</keyword>
<dbReference type="InterPro" id="IPR005747">
    <property type="entry name" value="MutS2"/>
</dbReference>
<dbReference type="GO" id="GO:0043023">
    <property type="term" value="F:ribosomal large subunit binding"/>
    <property type="evidence" value="ECO:0007669"/>
    <property type="project" value="UniProtKB-UniRule"/>
</dbReference>
<comment type="similarity">
    <text evidence="7">Belongs to the DNA mismatch repair MutS family. MutS2 subfamily.</text>
</comment>
<dbReference type="Gene3D" id="3.30.1370.110">
    <property type="match status" value="1"/>
</dbReference>
<dbReference type="CDD" id="cd06503">
    <property type="entry name" value="ATP-synt_Fo_b"/>
    <property type="match status" value="1"/>
</dbReference>
<keyword evidence="4 7" id="KW-0067">ATP-binding</keyword>
<evidence type="ECO:0000256" key="6">
    <source>
        <dbReference type="ARBA" id="ARBA00023125"/>
    </source>
</evidence>
<evidence type="ECO:0000313" key="12">
    <source>
        <dbReference type="Proteomes" id="UP000065807"/>
    </source>
</evidence>
<dbReference type="NCBIfam" id="TIGR01069">
    <property type="entry name" value="mutS2"/>
    <property type="match status" value="1"/>
</dbReference>
<dbReference type="GO" id="GO:0045910">
    <property type="term" value="P:negative regulation of DNA recombination"/>
    <property type="evidence" value="ECO:0007669"/>
    <property type="project" value="InterPro"/>
</dbReference>
<reference evidence="12" key="1">
    <citation type="submission" date="2015-07" db="EMBL/GenBank/DDBJ databases">
        <title>Complete genome sequence and phylogenetic analysis of Limnochorda pilosa.</title>
        <authorList>
            <person name="Watanabe M."/>
            <person name="Kojima H."/>
            <person name="Fukui M."/>
        </authorList>
    </citation>
    <scope>NUCLEOTIDE SEQUENCE [LARGE SCALE GENOMIC DNA]</scope>
    <source>
        <strain evidence="12">HC45</strain>
    </source>
</reference>
<keyword evidence="7" id="KW-0540">Nuclease</keyword>
<dbReference type="SMART" id="SM00533">
    <property type="entry name" value="MUTSd"/>
    <property type="match status" value="1"/>
</dbReference>
<dbReference type="InterPro" id="IPR000432">
    <property type="entry name" value="DNA_mismatch_repair_MutS_C"/>
</dbReference>
<dbReference type="Pfam" id="PF00488">
    <property type="entry name" value="MutS_V"/>
    <property type="match status" value="1"/>
</dbReference>
<evidence type="ECO:0000256" key="9">
    <source>
        <dbReference type="SAM" id="MobiDB-lite"/>
    </source>
</evidence>
<dbReference type="SUPFAM" id="SSF160443">
    <property type="entry name" value="SMR domain-like"/>
    <property type="match status" value="1"/>
</dbReference>
<dbReference type="FunFam" id="3.40.50.300:FF:000830">
    <property type="entry name" value="Endonuclease MutS2"/>
    <property type="match status" value="1"/>
</dbReference>
<dbReference type="AlphaFoldDB" id="A0A0K2SMH1"/>
<keyword evidence="5 7" id="KW-0694">RNA-binding</keyword>
<dbReference type="InterPro" id="IPR002625">
    <property type="entry name" value="Smr_dom"/>
</dbReference>
<dbReference type="SUPFAM" id="SSF52540">
    <property type="entry name" value="P-loop containing nucleoside triphosphate hydrolases"/>
    <property type="match status" value="1"/>
</dbReference>
<reference evidence="12" key="2">
    <citation type="journal article" date="2016" name="Int. J. Syst. Evol. Microbiol.">
        <title>Complete genome sequence and cell structure of Limnochorda pilosa, a Gram-negative spore-former within the phylum Firmicutes.</title>
        <authorList>
            <person name="Watanabe M."/>
            <person name="Kojima H."/>
            <person name="Fukui M."/>
        </authorList>
    </citation>
    <scope>NUCLEOTIDE SEQUENCE [LARGE SCALE GENOMIC DNA]</scope>
    <source>
        <strain evidence="12">HC45</strain>
    </source>
</reference>
<proteinExistence type="inferred from homology"/>
<evidence type="ECO:0000256" key="7">
    <source>
        <dbReference type="HAMAP-Rule" id="MF_00092"/>
    </source>
</evidence>
<dbReference type="GO" id="GO:0030983">
    <property type="term" value="F:mismatched DNA binding"/>
    <property type="evidence" value="ECO:0007669"/>
    <property type="project" value="InterPro"/>
</dbReference>
<dbReference type="PIRSF" id="PIRSF005814">
    <property type="entry name" value="MutS_YshD"/>
    <property type="match status" value="1"/>
</dbReference>
<dbReference type="SUPFAM" id="SSF48334">
    <property type="entry name" value="DNA repair protein MutS, domain III"/>
    <property type="match status" value="1"/>
</dbReference>
<dbReference type="PROSITE" id="PS00486">
    <property type="entry name" value="DNA_MISMATCH_REPAIR_2"/>
    <property type="match status" value="1"/>
</dbReference>
<evidence type="ECO:0000256" key="2">
    <source>
        <dbReference type="ARBA" id="ARBA00022741"/>
    </source>
</evidence>
<dbReference type="Gene3D" id="3.40.50.300">
    <property type="entry name" value="P-loop containing nucleotide triphosphate hydrolases"/>
    <property type="match status" value="1"/>
</dbReference>
<dbReference type="Pfam" id="PF01713">
    <property type="entry name" value="Smr"/>
    <property type="match status" value="1"/>
</dbReference>
<keyword evidence="6 7" id="KW-0238">DNA-binding</keyword>
<dbReference type="GO" id="GO:0019843">
    <property type="term" value="F:rRNA binding"/>
    <property type="evidence" value="ECO:0007669"/>
    <property type="project" value="UniProtKB-UniRule"/>
</dbReference>
<dbReference type="PANTHER" id="PTHR48466:SF2">
    <property type="entry name" value="OS10G0509000 PROTEIN"/>
    <property type="match status" value="1"/>
</dbReference>
<feature type="region of interest" description="Disordered" evidence="9">
    <location>
        <begin position="702"/>
        <end position="740"/>
    </location>
</feature>
<accession>A0A0K2SMH1</accession>
<dbReference type="GO" id="GO:0072344">
    <property type="term" value="P:rescue of stalled ribosome"/>
    <property type="evidence" value="ECO:0007669"/>
    <property type="project" value="UniProtKB-UniRule"/>
</dbReference>
<evidence type="ECO:0000256" key="3">
    <source>
        <dbReference type="ARBA" id="ARBA00022801"/>
    </source>
</evidence>
<dbReference type="KEGG" id="lpil:LIP_2492"/>
<dbReference type="RefSeq" id="WP_068138516.1">
    <property type="nucleotide sequence ID" value="NZ_AP014924.1"/>
</dbReference>
<dbReference type="GO" id="GO:0006298">
    <property type="term" value="P:mismatch repair"/>
    <property type="evidence" value="ECO:0007669"/>
    <property type="project" value="InterPro"/>
</dbReference>
<keyword evidence="3 7" id="KW-0378">Hydrolase</keyword>
<dbReference type="GO" id="GO:0004519">
    <property type="term" value="F:endonuclease activity"/>
    <property type="evidence" value="ECO:0007669"/>
    <property type="project" value="UniProtKB-UniRule"/>
</dbReference>
<evidence type="ECO:0000259" key="10">
    <source>
        <dbReference type="PROSITE" id="PS50828"/>
    </source>
</evidence>
<keyword evidence="2 7" id="KW-0547">Nucleotide-binding</keyword>
<dbReference type="EC" id="3.6.4.-" evidence="7"/>
<dbReference type="PROSITE" id="PS50828">
    <property type="entry name" value="SMR"/>
    <property type="match status" value="1"/>
</dbReference>
<dbReference type="SMART" id="SM00463">
    <property type="entry name" value="SMR"/>
    <property type="match status" value="1"/>
</dbReference>